<evidence type="ECO:0000313" key="3">
    <source>
        <dbReference type="EMBL" id="CEA12995.1"/>
    </source>
</evidence>
<evidence type="ECO:0000313" key="4">
    <source>
        <dbReference type="EMBL" id="CEL25343.1"/>
    </source>
</evidence>
<gene>
    <name evidence="2" type="ORF">BRM9_0662</name>
    <name evidence="3" type="ORF">DSM1535_0634</name>
    <name evidence="4" type="ORF">MB9_1708</name>
</gene>
<dbReference type="EMBL" id="LN515531">
    <property type="protein sequence ID" value="CEA12995.1"/>
    <property type="molecule type" value="Genomic_DNA"/>
</dbReference>
<dbReference type="PATRIC" id="fig|2162.10.peg.1782"/>
<evidence type="ECO:0008006" key="6">
    <source>
        <dbReference type="Google" id="ProtNLM"/>
    </source>
</evidence>
<dbReference type="KEGG" id="mfc:BRM9_0662"/>
<sequence length="378" mass="42822">MDMSSRSGVANLPLHGGRAPRWLFQRMVKLAGAVTEAIIYEYGPEEFLTRVSDPYWFQAFSCVLGFDWHSSGTTTTTCGALKTAINPEEHGILIAGGKGRASRRTPQEIQGAGELFSLSTAKLEDLVYASKISAKIDNSCIQDGYQLYHHVFFLTERGDWSVVQQGMNESTQYARRYHWLSDSVETYINEPHNGICCDLKEAKTLDMTADQSFHSRQTSLDLILDNPEHLKKYFQKKVDVGAEQASLDAFCPQLTLPSHHPVLNTDLSPKEFEILHNAWELQPESYEELISLQGMGPKKIRALALISDLVYGDKPSWEDPVKYSFTHGGKDGFPYPVNREVYDHSIETLQESLQQARLEKKDRYQAIKRLEKLIKVDN</sequence>
<dbReference type="PANTHER" id="PTHR38597:SF1">
    <property type="entry name" value="BLL3834 PROTEIN"/>
    <property type="match status" value="1"/>
</dbReference>
<dbReference type="PANTHER" id="PTHR38597">
    <property type="entry name" value="BLL3834 PROTEIN"/>
    <property type="match status" value="1"/>
</dbReference>
<keyword evidence="5" id="KW-1185">Reference proteome</keyword>
<keyword evidence="1" id="KW-0175">Coiled coil</keyword>
<accession>A0A090I520</accession>
<dbReference type="EMBL" id="LN734822">
    <property type="protein sequence ID" value="CEL25343.1"/>
    <property type="molecule type" value="Genomic_DNA"/>
</dbReference>
<reference evidence="2" key="1">
    <citation type="submission" date="2013-12" db="EMBL/GenBank/DDBJ databases">
        <title>The complete genome sequence of Methanobacterium sp. BRM9.</title>
        <authorList>
            <consortium name="Pastoral Greenhouse Gas Research Consortium"/>
            <person name="Kelly W.J."/>
            <person name="Leahy S.C."/>
            <person name="Perry R."/>
            <person name="Li D."/>
            <person name="Altermann E."/>
            <person name="Lambie S.C."/>
            <person name="Attwood G.T."/>
        </authorList>
    </citation>
    <scope>NUCLEOTIDE SEQUENCE [LARGE SCALE GENOMIC DNA]</scope>
    <source>
        <strain evidence="2">BRM9</strain>
    </source>
</reference>
<name>A0A090I520_METFO</name>
<dbReference type="EMBL" id="CP006933">
    <property type="protein sequence ID" value="AIS31484.1"/>
    <property type="molecule type" value="Genomic_DNA"/>
</dbReference>
<protein>
    <recommendedName>
        <fullName evidence="6">DUF763 domain-containing protein</fullName>
    </recommendedName>
</protein>
<reference evidence="4" key="3">
    <citation type="submission" date="2014-09" db="EMBL/GenBank/DDBJ databases">
        <authorList>
            <person name="Bishop-Lilly K.A."/>
            <person name="Broomall S.M."/>
            <person name="Chain P.S."/>
            <person name="Chertkov O."/>
            <person name="Coyne S.R."/>
            <person name="Daligault H.E."/>
            <person name="Davenport K.W."/>
            <person name="Erkkila T."/>
            <person name="Frey K.G."/>
            <person name="Gibbons H.S."/>
            <person name="Gu W."/>
            <person name="Jaissle J."/>
            <person name="Johnson S.L."/>
            <person name="Koroleva G.I."/>
            <person name="Ladner J.T."/>
            <person name="Lo C.-C."/>
            <person name="Minogue T.D."/>
            <person name="Munk C."/>
            <person name="Palacios G.F."/>
            <person name="Redden C.L."/>
            <person name="Rosenzweig C.N."/>
            <person name="Scholz M.B."/>
            <person name="Teshima H."/>
            <person name="Xu Y."/>
        </authorList>
    </citation>
    <scope>NUCLEOTIDE SEQUENCE</scope>
    <source>
        <strain evidence="4">Mb9</strain>
    </source>
</reference>
<dbReference type="KEGG" id="mfi:DSM1535_0634"/>
<evidence type="ECO:0000313" key="2">
    <source>
        <dbReference type="EMBL" id="AIS31484.1"/>
    </source>
</evidence>
<dbReference type="Pfam" id="PF05559">
    <property type="entry name" value="DUF763"/>
    <property type="match status" value="1"/>
</dbReference>
<dbReference type="InterPro" id="IPR008482">
    <property type="entry name" value="DUF763"/>
</dbReference>
<proteinExistence type="predicted"/>
<dbReference type="Proteomes" id="UP000062768">
    <property type="component" value="Chromosome I"/>
</dbReference>
<feature type="coiled-coil region" evidence="1">
    <location>
        <begin position="339"/>
        <end position="373"/>
    </location>
</feature>
<evidence type="ECO:0000313" key="5">
    <source>
        <dbReference type="Proteomes" id="UP000062768"/>
    </source>
</evidence>
<organism evidence="3">
    <name type="scientific">Methanobacterium formicicum</name>
    <dbReference type="NCBI Taxonomy" id="2162"/>
    <lineage>
        <taxon>Archaea</taxon>
        <taxon>Methanobacteriati</taxon>
        <taxon>Methanobacteriota</taxon>
        <taxon>Methanomada group</taxon>
        <taxon>Methanobacteria</taxon>
        <taxon>Methanobacteriales</taxon>
        <taxon>Methanobacteriaceae</taxon>
        <taxon>Methanobacterium</taxon>
    </lineage>
</organism>
<dbReference type="Proteomes" id="UP000029661">
    <property type="component" value="Chromosome"/>
</dbReference>
<evidence type="ECO:0000256" key="1">
    <source>
        <dbReference type="SAM" id="Coils"/>
    </source>
</evidence>
<reference evidence="3" key="2">
    <citation type="submission" date="2014-08" db="EMBL/GenBank/DDBJ databases">
        <authorList>
            <person name="Wibberg D."/>
        </authorList>
    </citation>
    <scope>NUCLEOTIDE SEQUENCE</scope>
</reference>
<dbReference type="AlphaFoldDB" id="A0A090I520"/>